<keyword evidence="6" id="KW-1185">Reference proteome</keyword>
<keyword evidence="2" id="KW-0547">Nucleotide-binding</keyword>
<dbReference type="PANTHER" id="PTHR43204:SF1">
    <property type="entry name" value="ABC TRANSPORTER I FAMILY MEMBER 6, CHLOROPLASTIC"/>
    <property type="match status" value="1"/>
</dbReference>
<protein>
    <submittedName>
        <fullName evidence="5">Fe-S cluster assembly ATPase SufC</fullName>
    </submittedName>
</protein>
<feature type="domain" description="ABC transporter" evidence="4">
    <location>
        <begin position="4"/>
        <end position="248"/>
    </location>
</feature>
<dbReference type="AlphaFoldDB" id="A0A848LPV4"/>
<dbReference type="InterPro" id="IPR003593">
    <property type="entry name" value="AAA+_ATPase"/>
</dbReference>
<dbReference type="Pfam" id="PF00005">
    <property type="entry name" value="ABC_tran"/>
    <property type="match status" value="1"/>
</dbReference>
<dbReference type="InterPro" id="IPR027417">
    <property type="entry name" value="P-loop_NTPase"/>
</dbReference>
<name>A0A848LPV4_9BACT</name>
<dbReference type="GO" id="GO:0016887">
    <property type="term" value="F:ATP hydrolysis activity"/>
    <property type="evidence" value="ECO:0007669"/>
    <property type="project" value="InterPro"/>
</dbReference>
<dbReference type="RefSeq" id="WP_169349165.1">
    <property type="nucleotide sequence ID" value="NZ_JABBJJ010000214.1"/>
</dbReference>
<dbReference type="Gene3D" id="3.40.50.300">
    <property type="entry name" value="P-loop containing nucleotide triphosphate hydrolases"/>
    <property type="match status" value="1"/>
</dbReference>
<dbReference type="SMART" id="SM00382">
    <property type="entry name" value="AAA"/>
    <property type="match status" value="1"/>
</dbReference>
<evidence type="ECO:0000256" key="3">
    <source>
        <dbReference type="ARBA" id="ARBA00022840"/>
    </source>
</evidence>
<keyword evidence="3" id="KW-0067">ATP-binding</keyword>
<reference evidence="5 6" key="1">
    <citation type="submission" date="2020-04" db="EMBL/GenBank/DDBJ databases">
        <title>Draft genome of Pyxidicoccus fallax type strain.</title>
        <authorList>
            <person name="Whitworth D.E."/>
        </authorList>
    </citation>
    <scope>NUCLEOTIDE SEQUENCE [LARGE SCALE GENOMIC DNA]</scope>
    <source>
        <strain evidence="5 6">DSM 14698</strain>
    </source>
</reference>
<proteinExistence type="inferred from homology"/>
<evidence type="ECO:0000256" key="1">
    <source>
        <dbReference type="ARBA" id="ARBA00006216"/>
    </source>
</evidence>
<accession>A0A848LPV4</accession>
<comment type="similarity">
    <text evidence="1">Belongs to the ABC transporter superfamily. Ycf16 family.</text>
</comment>
<dbReference type="InterPro" id="IPR010230">
    <property type="entry name" value="FeS-cluster_ATPase_SufC"/>
</dbReference>
<evidence type="ECO:0000313" key="5">
    <source>
        <dbReference type="EMBL" id="NMO19927.1"/>
    </source>
</evidence>
<dbReference type="GO" id="GO:0005524">
    <property type="term" value="F:ATP binding"/>
    <property type="evidence" value="ECO:0007669"/>
    <property type="project" value="UniProtKB-KW"/>
</dbReference>
<evidence type="ECO:0000256" key="2">
    <source>
        <dbReference type="ARBA" id="ARBA00022741"/>
    </source>
</evidence>
<dbReference type="SUPFAM" id="SSF52540">
    <property type="entry name" value="P-loop containing nucleoside triphosphate hydrolases"/>
    <property type="match status" value="1"/>
</dbReference>
<dbReference type="Proteomes" id="UP000518300">
    <property type="component" value="Unassembled WGS sequence"/>
</dbReference>
<evidence type="ECO:0000313" key="6">
    <source>
        <dbReference type="Proteomes" id="UP000518300"/>
    </source>
</evidence>
<evidence type="ECO:0000259" key="4">
    <source>
        <dbReference type="PROSITE" id="PS50893"/>
    </source>
</evidence>
<dbReference type="InterPro" id="IPR003439">
    <property type="entry name" value="ABC_transporter-like_ATP-bd"/>
</dbReference>
<dbReference type="PROSITE" id="PS50893">
    <property type="entry name" value="ABC_TRANSPORTER_2"/>
    <property type="match status" value="1"/>
</dbReference>
<gene>
    <name evidence="5" type="primary">sufC</name>
    <name evidence="5" type="ORF">HG543_34460</name>
</gene>
<dbReference type="EMBL" id="JABBJJ010000214">
    <property type="protein sequence ID" value="NMO19927.1"/>
    <property type="molecule type" value="Genomic_DNA"/>
</dbReference>
<comment type="caution">
    <text evidence="5">The sequence shown here is derived from an EMBL/GenBank/DDBJ whole genome shotgun (WGS) entry which is preliminary data.</text>
</comment>
<sequence length="265" mass="28830">MALLTVRNLHARVAGKDILKGIDLEVRPGEVHAIMGPNGSGKSTLASVLAGRDGYEVTQGEVLFDGKPLLELSPEERATSGVFLAFQYPVEIPGVGNLHFLRTALNAQRRVKGLEELDAMDFLQLAKEKSKLVQLDAAFMNRSVNEGFSGGEKKRNEVFQMAVLEPRLAILDETDSGLDIDALRTVAGGVNALRSPERGMVLITHYQRLLDYIVPDKVHVMAAGRIIRSGGRELALELEEKGYGWLGLESGKSTTVVAKGGEVRR</sequence>
<dbReference type="NCBIfam" id="TIGR01978">
    <property type="entry name" value="sufC"/>
    <property type="match status" value="1"/>
</dbReference>
<dbReference type="CDD" id="cd03217">
    <property type="entry name" value="ABC_FeS_Assembly"/>
    <property type="match status" value="1"/>
</dbReference>
<dbReference type="PANTHER" id="PTHR43204">
    <property type="entry name" value="ABC TRANSPORTER I FAMILY MEMBER 6, CHLOROPLASTIC"/>
    <property type="match status" value="1"/>
</dbReference>
<organism evidence="5 6">
    <name type="scientific">Pyxidicoccus fallax</name>
    <dbReference type="NCBI Taxonomy" id="394095"/>
    <lineage>
        <taxon>Bacteria</taxon>
        <taxon>Pseudomonadati</taxon>
        <taxon>Myxococcota</taxon>
        <taxon>Myxococcia</taxon>
        <taxon>Myxococcales</taxon>
        <taxon>Cystobacterineae</taxon>
        <taxon>Myxococcaceae</taxon>
        <taxon>Pyxidicoccus</taxon>
    </lineage>
</organism>